<organism evidence="3 4">
    <name type="scientific">Plesiocystis pacifica SIR-1</name>
    <dbReference type="NCBI Taxonomy" id="391625"/>
    <lineage>
        <taxon>Bacteria</taxon>
        <taxon>Pseudomonadati</taxon>
        <taxon>Myxococcota</taxon>
        <taxon>Polyangia</taxon>
        <taxon>Nannocystales</taxon>
        <taxon>Nannocystaceae</taxon>
        <taxon>Plesiocystis</taxon>
    </lineage>
</organism>
<accession>A6FX35</accession>
<gene>
    <name evidence="3" type="ORF">PPSIR1_05313</name>
</gene>
<protein>
    <recommendedName>
        <fullName evidence="2">SHOCT domain-containing protein</fullName>
    </recommendedName>
</protein>
<reference evidence="3 4" key="1">
    <citation type="submission" date="2007-06" db="EMBL/GenBank/DDBJ databases">
        <authorList>
            <person name="Shimkets L."/>
            <person name="Ferriera S."/>
            <person name="Johnson J."/>
            <person name="Kravitz S."/>
            <person name="Beeson K."/>
            <person name="Sutton G."/>
            <person name="Rogers Y.-H."/>
            <person name="Friedman R."/>
            <person name="Frazier M."/>
            <person name="Venter J.C."/>
        </authorList>
    </citation>
    <scope>NUCLEOTIDE SEQUENCE [LARGE SCALE GENOMIC DNA]</scope>
    <source>
        <strain evidence="3 4">SIR-1</strain>
    </source>
</reference>
<feature type="signal peptide" evidence="1">
    <location>
        <begin position="1"/>
        <end position="29"/>
    </location>
</feature>
<dbReference type="STRING" id="391625.PPSIR1_05313"/>
<evidence type="ECO:0000259" key="2">
    <source>
        <dbReference type="Pfam" id="PF09851"/>
    </source>
</evidence>
<dbReference type="Pfam" id="PF09851">
    <property type="entry name" value="SHOCT"/>
    <property type="match status" value="1"/>
</dbReference>
<dbReference type="InterPro" id="IPR018649">
    <property type="entry name" value="SHOCT"/>
</dbReference>
<name>A6FX35_9BACT</name>
<comment type="caution">
    <text evidence="3">The sequence shown here is derived from an EMBL/GenBank/DDBJ whole genome shotgun (WGS) entry which is preliminary data.</text>
</comment>
<feature type="chain" id="PRO_5002697175" description="SHOCT domain-containing protein" evidence="1">
    <location>
        <begin position="30"/>
        <end position="272"/>
    </location>
</feature>
<sequence length="272" mass="29847">MSGKKELAYPSMRGLRAAAILLAATLASASGCDKARWKKSAELVRDTGVIVQLERNPEFAGDHPLKPALDAEALGEQLCALAYIDRFVVAAERPVESAWPCPRASLVAEGIVAGLSEAGPEERVRFWVRWDERDPSLPMYIPTQRHTRGVAFWRAGGLELVFDRVGELEGETPRANADPTERRSRRVRLVPPEGAELIEVEGKRQPMHLRIAASELGHEAGPEKVGEAAPEPALSPEAAARLELLDELHRAGEIDDESYARRRAKLLEDAAE</sequence>
<keyword evidence="1" id="KW-0732">Signal</keyword>
<keyword evidence="4" id="KW-1185">Reference proteome</keyword>
<feature type="domain" description="SHOCT" evidence="2">
    <location>
        <begin position="241"/>
        <end position="267"/>
    </location>
</feature>
<dbReference type="EMBL" id="ABCS01000001">
    <property type="protein sequence ID" value="EDM81859.1"/>
    <property type="molecule type" value="Genomic_DNA"/>
</dbReference>
<proteinExistence type="predicted"/>
<evidence type="ECO:0000313" key="4">
    <source>
        <dbReference type="Proteomes" id="UP000005801"/>
    </source>
</evidence>
<dbReference type="AlphaFoldDB" id="A6FX35"/>
<evidence type="ECO:0000313" key="3">
    <source>
        <dbReference type="EMBL" id="EDM81859.1"/>
    </source>
</evidence>
<evidence type="ECO:0000256" key="1">
    <source>
        <dbReference type="SAM" id="SignalP"/>
    </source>
</evidence>
<dbReference type="Proteomes" id="UP000005801">
    <property type="component" value="Unassembled WGS sequence"/>
</dbReference>
<dbReference type="PROSITE" id="PS51257">
    <property type="entry name" value="PROKAR_LIPOPROTEIN"/>
    <property type="match status" value="1"/>
</dbReference>